<evidence type="ECO:0000313" key="2">
    <source>
        <dbReference type="EMBL" id="KAK4093588.1"/>
    </source>
</evidence>
<proteinExistence type="predicted"/>
<feature type="region of interest" description="Disordered" evidence="1">
    <location>
        <begin position="147"/>
        <end position="169"/>
    </location>
</feature>
<keyword evidence="3" id="KW-1185">Reference proteome</keyword>
<evidence type="ECO:0000256" key="1">
    <source>
        <dbReference type="SAM" id="MobiDB-lite"/>
    </source>
</evidence>
<protein>
    <submittedName>
        <fullName evidence="2">Uncharacterized protein</fullName>
    </submittedName>
</protein>
<gene>
    <name evidence="2" type="ORF">Purlil1_1922</name>
</gene>
<feature type="compositionally biased region" description="Basic and acidic residues" evidence="1">
    <location>
        <begin position="149"/>
        <end position="161"/>
    </location>
</feature>
<accession>A0ABR0CD06</accession>
<reference evidence="2 3" key="1">
    <citation type="journal article" date="2024" name="Microbiol. Resour. Announc.">
        <title>Genome annotations for the ascomycete fungi Trichoderma harzianum, Trichoderma aggressivum, and Purpureocillium lilacinum.</title>
        <authorList>
            <person name="Beijen E.P.W."/>
            <person name="Ohm R.A."/>
        </authorList>
    </citation>
    <scope>NUCLEOTIDE SEQUENCE [LARGE SCALE GENOMIC DNA]</scope>
    <source>
        <strain evidence="2 3">CBS 150709</strain>
    </source>
</reference>
<evidence type="ECO:0000313" key="3">
    <source>
        <dbReference type="Proteomes" id="UP001287286"/>
    </source>
</evidence>
<name>A0ABR0CD06_PURLI</name>
<dbReference type="Proteomes" id="UP001287286">
    <property type="component" value="Unassembled WGS sequence"/>
</dbReference>
<sequence>MRNGHWQGGGRWHVSTAILSADDGSACLLEVDMIARREPVLQCRSIADAANIGGLQSWLPWLGVDVVTEHRHPAQTPDMGRHALSSQRSSKGPPKGQEPNARSETEIGETDDGVSAISARSRQEPSGPSHAKPAVWHRGLSWIQTRLTRRADDDPREDERPLTPSRPQLRTLAGRPWGVCVTLPAEDKTVGLVLRRVRVVGFDKREAGDVMGEINRARHNGSPVLWLDEKVARVGHRAQSLASGVGYVGLAMSWTL</sequence>
<feature type="region of interest" description="Disordered" evidence="1">
    <location>
        <begin position="73"/>
        <end position="135"/>
    </location>
</feature>
<comment type="caution">
    <text evidence="2">The sequence shown here is derived from an EMBL/GenBank/DDBJ whole genome shotgun (WGS) entry which is preliminary data.</text>
</comment>
<organism evidence="2 3">
    <name type="scientific">Purpureocillium lilacinum</name>
    <name type="common">Paecilomyces lilacinus</name>
    <dbReference type="NCBI Taxonomy" id="33203"/>
    <lineage>
        <taxon>Eukaryota</taxon>
        <taxon>Fungi</taxon>
        <taxon>Dikarya</taxon>
        <taxon>Ascomycota</taxon>
        <taxon>Pezizomycotina</taxon>
        <taxon>Sordariomycetes</taxon>
        <taxon>Hypocreomycetidae</taxon>
        <taxon>Hypocreales</taxon>
        <taxon>Ophiocordycipitaceae</taxon>
        <taxon>Purpureocillium</taxon>
    </lineage>
</organism>
<dbReference type="EMBL" id="JAWRVI010000005">
    <property type="protein sequence ID" value="KAK4093588.1"/>
    <property type="molecule type" value="Genomic_DNA"/>
</dbReference>